<name>A0AAE1BZX1_PETCI</name>
<dbReference type="InterPro" id="IPR010358">
    <property type="entry name" value="BRE"/>
</dbReference>
<organism evidence="16 17">
    <name type="scientific">Petrolisthes cinctipes</name>
    <name type="common">Flat porcelain crab</name>
    <dbReference type="NCBI Taxonomy" id="88211"/>
    <lineage>
        <taxon>Eukaryota</taxon>
        <taxon>Metazoa</taxon>
        <taxon>Ecdysozoa</taxon>
        <taxon>Arthropoda</taxon>
        <taxon>Crustacea</taxon>
        <taxon>Multicrustacea</taxon>
        <taxon>Malacostraca</taxon>
        <taxon>Eumalacostraca</taxon>
        <taxon>Eucarida</taxon>
        <taxon>Decapoda</taxon>
        <taxon>Pleocyemata</taxon>
        <taxon>Anomura</taxon>
        <taxon>Galatheoidea</taxon>
        <taxon>Porcellanidae</taxon>
        <taxon>Petrolisthes</taxon>
    </lineage>
</organism>
<evidence type="ECO:0000256" key="6">
    <source>
        <dbReference type="ARBA" id="ARBA00022737"/>
    </source>
</evidence>
<reference evidence="16" key="1">
    <citation type="submission" date="2023-10" db="EMBL/GenBank/DDBJ databases">
        <title>Genome assemblies of two species of porcelain crab, Petrolisthes cinctipes and Petrolisthes manimaculis (Anomura: Porcellanidae).</title>
        <authorList>
            <person name="Angst P."/>
        </authorList>
    </citation>
    <scope>NUCLEOTIDE SEQUENCE</scope>
    <source>
        <strain evidence="16">PB745_01</strain>
        <tissue evidence="16">Gill</tissue>
    </source>
</reference>
<keyword evidence="7 15" id="KW-0227">DNA damage</keyword>
<evidence type="ECO:0000256" key="11">
    <source>
        <dbReference type="ARBA" id="ARBA00023204"/>
    </source>
</evidence>
<keyword evidence="17" id="KW-1185">Reference proteome</keyword>
<keyword evidence="13 15" id="KW-0131">Cell cycle</keyword>
<protein>
    <recommendedName>
        <fullName evidence="2 15">BRISC and BRCA1-A complex member 2</fullName>
    </recommendedName>
</protein>
<accession>A0AAE1BZX1</accession>
<dbReference type="GO" id="GO:0010212">
    <property type="term" value="P:response to ionizing radiation"/>
    <property type="evidence" value="ECO:0007669"/>
    <property type="project" value="UniProtKB-UniRule"/>
</dbReference>
<evidence type="ECO:0000256" key="3">
    <source>
        <dbReference type="ARBA" id="ARBA00022490"/>
    </source>
</evidence>
<evidence type="ECO:0000256" key="15">
    <source>
        <dbReference type="RuleBase" id="RU368019"/>
    </source>
</evidence>
<proteinExistence type="inferred from homology"/>
<dbReference type="GO" id="GO:0031593">
    <property type="term" value="F:polyubiquitin modification-dependent protein binding"/>
    <property type="evidence" value="ECO:0007669"/>
    <property type="project" value="UniProtKB-UniRule"/>
</dbReference>
<keyword evidence="4 15" id="KW-0132">Cell division</keyword>
<keyword evidence="3 15" id="KW-0963">Cytoplasm</keyword>
<comment type="caution">
    <text evidence="16">The sequence shown here is derived from an EMBL/GenBank/DDBJ whole genome shotgun (WGS) entry which is preliminary data.</text>
</comment>
<evidence type="ECO:0000256" key="12">
    <source>
        <dbReference type="ARBA" id="ARBA00023242"/>
    </source>
</evidence>
<dbReference type="Pfam" id="PF06113">
    <property type="entry name" value="BRE"/>
    <property type="match status" value="1"/>
</dbReference>
<dbReference type="Proteomes" id="UP001286313">
    <property type="component" value="Unassembled WGS sequence"/>
</dbReference>
<sequence>MQGGQSEAITTMDRFLRQVEYIKMNGFPGGLCSDIVEIMGARESLTVKSYRLDNGDNCEKTDNGTDDELLIKIPFAGTTISLHLLFYPEEPWIPPDLSFSDTQFASRITTKDLEEQVPSLNSWNCNEDDIIAQLLHQLLQYYKRYQLEKLEENDVLQIQYQSLLKGLKIGENDIEVSVSREGQRESSLMVRLPLSLQDVPPVLVDANPGTPTTLLEVTFPGNDGVFVARLHLSPRVEAVVGGASTLALPSVPPGTCLMEYVEMVLKLLEERVRKAVMSFETRKQFVAEVLCQFGCAVIEYDAERFNKIVLLFEVKDFHFLAILTLGPHFPQQGIRVVLQSLYHSGPREPYSCDLSDHLKHNAQWRPEEMVKHMQEAVLSAVPSFQTSSVRMA</sequence>
<evidence type="ECO:0000256" key="8">
    <source>
        <dbReference type="ARBA" id="ARBA00022776"/>
    </source>
</evidence>
<keyword evidence="12 15" id="KW-0539">Nucleus</keyword>
<evidence type="ECO:0000313" key="16">
    <source>
        <dbReference type="EMBL" id="KAK3858349.1"/>
    </source>
</evidence>
<dbReference type="PANTHER" id="PTHR15189:SF7">
    <property type="entry name" value="BRISC AND BRCA1-A COMPLEX MEMBER 2"/>
    <property type="match status" value="1"/>
</dbReference>
<evidence type="ECO:0000256" key="5">
    <source>
        <dbReference type="ARBA" id="ARBA00022703"/>
    </source>
</evidence>
<evidence type="ECO:0000256" key="10">
    <source>
        <dbReference type="ARBA" id="ARBA00022853"/>
    </source>
</evidence>
<evidence type="ECO:0000256" key="4">
    <source>
        <dbReference type="ARBA" id="ARBA00022618"/>
    </source>
</evidence>
<evidence type="ECO:0000256" key="13">
    <source>
        <dbReference type="ARBA" id="ARBA00023306"/>
    </source>
</evidence>
<dbReference type="GO" id="GO:0006915">
    <property type="term" value="P:apoptotic process"/>
    <property type="evidence" value="ECO:0007669"/>
    <property type="project" value="UniProtKB-UniRule"/>
</dbReference>
<comment type="subcellular location">
    <subcellularLocation>
        <location evidence="15">Cytoplasm</location>
    </subcellularLocation>
    <subcellularLocation>
        <location evidence="1 15">Nucleus</location>
    </subcellularLocation>
    <text evidence="15">Localizes at sites of DNA damage at double-strand breaks (DSBs).</text>
</comment>
<comment type="subunit">
    <text evidence="15">Component of the ARISC complex. Component of the BRCA1-A complex. Component of the BRISC complex. Binds polyubiquitin.</text>
</comment>
<keyword evidence="5 15" id="KW-0053">Apoptosis</keyword>
<comment type="domain">
    <text evidence="15">Contains 2 ubiquitin-conjugating enzyme family-like (UEV-like) regions. These regions lack the critical Cys residues required for ubiquitination but retain the ability to bind ubiquitin.</text>
</comment>
<dbReference type="GO" id="GO:0007095">
    <property type="term" value="P:mitotic G2 DNA damage checkpoint signaling"/>
    <property type="evidence" value="ECO:0007669"/>
    <property type="project" value="UniProtKB-UniRule"/>
</dbReference>
<evidence type="ECO:0000256" key="7">
    <source>
        <dbReference type="ARBA" id="ARBA00022763"/>
    </source>
</evidence>
<comment type="function">
    <text evidence="15">May play a role in homeostasis or cellular differentiation in cells of neural, epithelial and germline origins. May also act as a death receptor-associated anti-apoptotic protein, which inhibits the mitochondrial apoptotic pathway.</text>
</comment>
<comment type="similarity">
    <text evidence="14 15">Belongs to the BABAM2 family.</text>
</comment>
<keyword evidence="9 15" id="KW-0833">Ubl conjugation pathway</keyword>
<evidence type="ECO:0000256" key="2">
    <source>
        <dbReference type="ARBA" id="ARBA00019438"/>
    </source>
</evidence>
<keyword evidence="10 15" id="KW-0156">Chromatin regulator</keyword>
<dbReference type="AlphaFoldDB" id="A0AAE1BZX1"/>
<dbReference type="GO" id="GO:0006325">
    <property type="term" value="P:chromatin organization"/>
    <property type="evidence" value="ECO:0007669"/>
    <property type="project" value="UniProtKB-UniRule"/>
</dbReference>
<dbReference type="GO" id="GO:0070531">
    <property type="term" value="C:BRCA1-A complex"/>
    <property type="evidence" value="ECO:0007669"/>
    <property type="project" value="UniProtKB-UniRule"/>
</dbReference>
<evidence type="ECO:0000256" key="1">
    <source>
        <dbReference type="ARBA" id="ARBA00004123"/>
    </source>
</evidence>
<dbReference type="GO" id="GO:0005737">
    <property type="term" value="C:cytoplasm"/>
    <property type="evidence" value="ECO:0007669"/>
    <property type="project" value="UniProtKB-SubCell"/>
</dbReference>
<evidence type="ECO:0000313" key="17">
    <source>
        <dbReference type="Proteomes" id="UP001286313"/>
    </source>
</evidence>
<dbReference type="EMBL" id="JAWQEG010005338">
    <property type="protein sequence ID" value="KAK3858349.1"/>
    <property type="molecule type" value="Genomic_DNA"/>
</dbReference>
<evidence type="ECO:0000256" key="9">
    <source>
        <dbReference type="ARBA" id="ARBA00022786"/>
    </source>
</evidence>
<keyword evidence="11 15" id="KW-0234">DNA repair</keyword>
<evidence type="ECO:0000256" key="14">
    <source>
        <dbReference type="ARBA" id="ARBA00025766"/>
    </source>
</evidence>
<dbReference type="GO" id="GO:0070552">
    <property type="term" value="C:BRISC complex"/>
    <property type="evidence" value="ECO:0007669"/>
    <property type="project" value="UniProtKB-UniRule"/>
</dbReference>
<dbReference type="GO" id="GO:0045739">
    <property type="term" value="P:positive regulation of DNA repair"/>
    <property type="evidence" value="ECO:0007669"/>
    <property type="project" value="UniProtKB-UniRule"/>
</dbReference>
<dbReference type="PANTHER" id="PTHR15189">
    <property type="entry name" value="BRISC AND BRCA1-A COMPLEX MEMBER 2"/>
    <property type="match status" value="1"/>
</dbReference>
<keyword evidence="6" id="KW-0677">Repeat</keyword>
<gene>
    <name evidence="16" type="ORF">Pcinc_035460</name>
</gene>
<dbReference type="GO" id="GO:0006302">
    <property type="term" value="P:double-strand break repair"/>
    <property type="evidence" value="ECO:0007669"/>
    <property type="project" value="UniProtKB-UniRule"/>
</dbReference>
<dbReference type="GO" id="GO:0051301">
    <property type="term" value="P:cell division"/>
    <property type="evidence" value="ECO:0007669"/>
    <property type="project" value="UniProtKB-UniRule"/>
</dbReference>
<keyword evidence="8 15" id="KW-0498">Mitosis</keyword>